<name>A0A7J7KJH2_BUGNE</name>
<dbReference type="Pfam" id="PF01575">
    <property type="entry name" value="MaoC_dehydratas"/>
    <property type="match status" value="1"/>
</dbReference>
<dbReference type="Proteomes" id="UP000593567">
    <property type="component" value="Unassembled WGS sequence"/>
</dbReference>
<evidence type="ECO:0000313" key="2">
    <source>
        <dbReference type="EMBL" id="KAF6038071.1"/>
    </source>
</evidence>
<dbReference type="SUPFAM" id="SSF54637">
    <property type="entry name" value="Thioesterase/thiol ester dehydrase-isomerase"/>
    <property type="match status" value="1"/>
</dbReference>
<dbReference type="InterPro" id="IPR050965">
    <property type="entry name" value="UPF0336/Enoyl-CoA_hydratase"/>
</dbReference>
<keyword evidence="3" id="KW-1185">Reference proteome</keyword>
<reference evidence="2" key="1">
    <citation type="submission" date="2020-06" db="EMBL/GenBank/DDBJ databases">
        <title>Draft genome of Bugula neritina, a colonial animal packing powerful symbionts and potential medicines.</title>
        <authorList>
            <person name="Rayko M."/>
        </authorList>
    </citation>
    <scope>NUCLEOTIDE SEQUENCE [LARGE SCALE GENOMIC DNA]</scope>
    <source>
        <strain evidence="2">Kwan_BN1</strain>
    </source>
</reference>
<gene>
    <name evidence="2" type="ORF">EB796_003629</name>
</gene>
<accession>A0A7J7KJH2</accession>
<comment type="caution">
    <text evidence="2">The sequence shown here is derived from an EMBL/GenBank/DDBJ whole genome shotgun (WGS) entry which is preliminary data.</text>
</comment>
<feature type="domain" description="MaoC-like" evidence="1">
    <location>
        <begin position="28"/>
        <end position="111"/>
    </location>
</feature>
<dbReference type="InterPro" id="IPR002539">
    <property type="entry name" value="MaoC-like_dom"/>
</dbReference>
<dbReference type="EMBL" id="VXIV02000476">
    <property type="protein sequence ID" value="KAF6038071.1"/>
    <property type="molecule type" value="Genomic_DNA"/>
</dbReference>
<evidence type="ECO:0000259" key="1">
    <source>
        <dbReference type="Pfam" id="PF01575"/>
    </source>
</evidence>
<organism evidence="2 3">
    <name type="scientific">Bugula neritina</name>
    <name type="common">Brown bryozoan</name>
    <name type="synonym">Sertularia neritina</name>
    <dbReference type="NCBI Taxonomy" id="10212"/>
    <lineage>
        <taxon>Eukaryota</taxon>
        <taxon>Metazoa</taxon>
        <taxon>Spiralia</taxon>
        <taxon>Lophotrochozoa</taxon>
        <taxon>Bryozoa</taxon>
        <taxon>Gymnolaemata</taxon>
        <taxon>Cheilostomatida</taxon>
        <taxon>Flustrina</taxon>
        <taxon>Buguloidea</taxon>
        <taxon>Bugulidae</taxon>
        <taxon>Bugula</taxon>
    </lineage>
</organism>
<dbReference type="AlphaFoldDB" id="A0A7J7KJH2"/>
<sequence>MQQVYWPCTSAARCLTRWLRNYSTLSSSVVFSQSDVNKFADLSGDHNPIHIDTSSTSRYGKPIVHGVLMLGHLSGVIATTYPNAVIHSMNVKFENYLHVNEEMLVKISKEKLRGVILQLDFSGIADTRQIFSGSVDVALPKNMARAVRSSLPDSPNLKIS</sequence>
<dbReference type="GO" id="GO:0006633">
    <property type="term" value="P:fatty acid biosynthetic process"/>
    <property type="evidence" value="ECO:0007669"/>
    <property type="project" value="TreeGrafter"/>
</dbReference>
<dbReference type="PANTHER" id="PTHR43437:SF3">
    <property type="entry name" value="HYDROXYACYL-THIOESTER DEHYDRATASE TYPE 2, MITOCHONDRIAL"/>
    <property type="match status" value="1"/>
</dbReference>
<dbReference type="Gene3D" id="3.10.129.10">
    <property type="entry name" value="Hotdog Thioesterase"/>
    <property type="match status" value="1"/>
</dbReference>
<dbReference type="GO" id="GO:0019171">
    <property type="term" value="F:(3R)-hydroxyacyl-[acyl-carrier-protein] dehydratase activity"/>
    <property type="evidence" value="ECO:0007669"/>
    <property type="project" value="TreeGrafter"/>
</dbReference>
<dbReference type="OrthoDB" id="3592703at2759"/>
<evidence type="ECO:0000313" key="3">
    <source>
        <dbReference type="Proteomes" id="UP000593567"/>
    </source>
</evidence>
<dbReference type="GO" id="GO:0005739">
    <property type="term" value="C:mitochondrion"/>
    <property type="evidence" value="ECO:0007669"/>
    <property type="project" value="TreeGrafter"/>
</dbReference>
<dbReference type="PANTHER" id="PTHR43437">
    <property type="entry name" value="HYDROXYACYL-THIOESTER DEHYDRATASE TYPE 2, MITOCHONDRIAL-RELATED"/>
    <property type="match status" value="1"/>
</dbReference>
<dbReference type="InterPro" id="IPR029069">
    <property type="entry name" value="HotDog_dom_sf"/>
</dbReference>
<proteinExistence type="predicted"/>
<protein>
    <submittedName>
        <fullName evidence="2">HTD2</fullName>
    </submittedName>
</protein>
<dbReference type="GO" id="GO:0018812">
    <property type="term" value="F:3-hydroxyacyl-CoA dehydratase activity"/>
    <property type="evidence" value="ECO:0007669"/>
    <property type="project" value="UniProtKB-ARBA"/>
</dbReference>